<dbReference type="Gene3D" id="2.60.40.1180">
    <property type="entry name" value="Golgi alpha-mannosidase II"/>
    <property type="match status" value="2"/>
</dbReference>
<gene>
    <name evidence="5" type="ORF">Hsar01_00763</name>
</gene>
<dbReference type="InterPro" id="IPR033403">
    <property type="entry name" value="DUF5110"/>
</dbReference>
<feature type="signal peptide" evidence="3">
    <location>
        <begin position="1"/>
        <end position="23"/>
    </location>
</feature>
<dbReference type="InterPro" id="IPR051816">
    <property type="entry name" value="Glycosyl_Hydrolase_31"/>
</dbReference>
<feature type="compositionally biased region" description="Low complexity" evidence="2">
    <location>
        <begin position="1336"/>
        <end position="1348"/>
    </location>
</feature>
<dbReference type="PANTHER" id="PTHR43863:SF2">
    <property type="entry name" value="MALTASE-GLUCOAMYLASE"/>
    <property type="match status" value="1"/>
</dbReference>
<feature type="domain" description="PA14" evidence="4">
    <location>
        <begin position="1004"/>
        <end position="1143"/>
    </location>
</feature>
<dbReference type="InterPro" id="IPR037524">
    <property type="entry name" value="PA14/GLEYA"/>
</dbReference>
<comment type="similarity">
    <text evidence="1">Belongs to the glycosyl hydrolase 31 family.</text>
</comment>
<dbReference type="Gene3D" id="3.90.182.10">
    <property type="entry name" value="Toxin - Anthrax Protective Antigen,domain 1"/>
    <property type="match status" value="1"/>
</dbReference>
<dbReference type="SUPFAM" id="SSF51445">
    <property type="entry name" value="(Trans)glycosidases"/>
    <property type="match status" value="1"/>
</dbReference>
<dbReference type="SMART" id="SM00758">
    <property type="entry name" value="PA14"/>
    <property type="match status" value="1"/>
</dbReference>
<feature type="compositionally biased region" description="Acidic residues" evidence="2">
    <location>
        <begin position="1366"/>
        <end position="1377"/>
    </location>
</feature>
<evidence type="ECO:0000313" key="5">
    <source>
        <dbReference type="EMBL" id="GAA5481554.1"/>
    </source>
</evidence>
<dbReference type="InterPro" id="IPR013780">
    <property type="entry name" value="Glyco_hydro_b"/>
</dbReference>
<dbReference type="Pfam" id="PF01055">
    <property type="entry name" value="Glyco_hydro_31_2nd"/>
    <property type="match status" value="2"/>
</dbReference>
<name>A0ABP9UJP8_9BACT</name>
<dbReference type="Pfam" id="PF07691">
    <property type="entry name" value="PA14"/>
    <property type="match status" value="1"/>
</dbReference>
<feature type="chain" id="PRO_5047359495" description="PA14 domain-containing protein" evidence="3">
    <location>
        <begin position="24"/>
        <end position="1466"/>
    </location>
</feature>
<feature type="region of interest" description="Disordered" evidence="2">
    <location>
        <begin position="1334"/>
        <end position="1387"/>
    </location>
</feature>
<dbReference type="Gene3D" id="3.20.20.80">
    <property type="entry name" value="Glycosidases"/>
    <property type="match status" value="1"/>
</dbReference>
<accession>A0ABP9UJP8</accession>
<evidence type="ECO:0000259" key="4">
    <source>
        <dbReference type="PROSITE" id="PS51820"/>
    </source>
</evidence>
<comment type="caution">
    <text evidence="5">The sequence shown here is derived from an EMBL/GenBank/DDBJ whole genome shotgun (WGS) entry which is preliminary data.</text>
</comment>
<feature type="region of interest" description="Disordered" evidence="2">
    <location>
        <begin position="1289"/>
        <end position="1313"/>
    </location>
</feature>
<protein>
    <recommendedName>
        <fullName evidence="4">PA14 domain-containing protein</fullName>
    </recommendedName>
</protein>
<proteinExistence type="inferred from homology"/>
<dbReference type="PROSITE" id="PS51820">
    <property type="entry name" value="PA14"/>
    <property type="match status" value="1"/>
</dbReference>
<evidence type="ECO:0000256" key="2">
    <source>
        <dbReference type="SAM" id="MobiDB-lite"/>
    </source>
</evidence>
<reference evidence="5 6" key="1">
    <citation type="submission" date="2024-02" db="EMBL/GenBank/DDBJ databases">
        <title>Haloferula sargassicola NBRC 104335.</title>
        <authorList>
            <person name="Ichikawa N."/>
            <person name="Katano-Makiyama Y."/>
            <person name="Hidaka K."/>
        </authorList>
    </citation>
    <scope>NUCLEOTIDE SEQUENCE [LARGE SCALE GENOMIC DNA]</scope>
    <source>
        <strain evidence="5 6">NBRC 104335</strain>
    </source>
</reference>
<dbReference type="EMBL" id="BAABRI010000003">
    <property type="protein sequence ID" value="GAA5481554.1"/>
    <property type="molecule type" value="Genomic_DNA"/>
</dbReference>
<dbReference type="InterPro" id="IPR011658">
    <property type="entry name" value="PA14_dom"/>
</dbReference>
<keyword evidence="3" id="KW-0732">Signal</keyword>
<sequence>MTRTHTSVACAIVSTALFSPSPAAEIGSDFFDYPAGTIAGRSGGESWDWNAVTASHTGTNSDWNAAFGSPQVTEGALRTDDSGALREFNGPGEGLGSDEGLGALRDSGLLYFRVKSTQRAQQMWSGFSSFDFGSERIFFGQPGGQGNFHRFGIVQGGQTALGVKEAETDRSYDLVAEINHRSNTLRLWVDPVDGNAAPEVEKHRSGSHWSTSVRLASGGVTDWDDLQVASSWSDLGLAPATGPLMAETFAGYAIADLPGQAVQGEGFGVGSTWAGDSSDESRIEASSLFHAGVLPGGGMLVTSGNGGSGSTAPLDTGAFDRAGLLGNDGRIGGAEVDGTLYFTFLGRSRTGAGENAFGGLHFYLGDDERLLVGNAWPEANFVASAEQSATVMPLASAQADAGSYEAIDADSHLFVGRIDFHAGAPDDLTVWLDPDPKVAEAGQAAVLTSHTDAFEDLAFDAVHLRSGNAGAWEFDELRMGTTWASVMPPTYEGDLVRVQALGERLVRVELRGPEGFEDRETFTVVGRDWSEIPTTTTHADGETVVATDFYKVRIPDHATSLEGIRVETPAGELLHEFTGELPTSRYLPQPAQHESSWWMADHPRLVPPAWGATPPPDHSDPQSGWDLSNNAPDAYVFLLPEGVDDRFRADFLHLTGPVPLPPLSTFGLWDSRYFPYSETSALEVIDTYREKQIPLDMFVVDTDWRVGASDGYGVATDLFPDMERFLDSAHARHVGVMFNDHPEPVAPTALDPHELDYRWDGLSSILAMGGDVWWYDRNWHTTLPEPMPGISKEVWGMRLFHDMTERFAPQRRPLIMTNVDGIDNGAWNAPSHPAAHRFPIWWTGDIYSPWSDMARAVANSTNSGIERMMPYVHPDCGGHNTNPTPEGYARWVQFGSLCPVFRLHGGAREIRYPWAYGERAEAIAKDYTQLRYRLLPTLYSAADHARTTGLPILRRCDLEWPDEPEASDPHQYLLGDDLLVAPVTQPGTELAGFAGGLLHSEENGGQPGLHAAYFSNTDLEGSPALERIDAAVDFDWGTGAPGPDVPADGFSVRWTGFLGPFPETGDFTIAATSDDGVRVWIGDQLLVDAWMPQENTYRTGSIAVTAGQTLPVRVEYYEGAGQASVRFGQAVPAPTSFWLPPGEWEDLWTGERMTGPQTVEKPYVLERCPIFARAGGAVLTVPTMQYTGEKPWDHVLVDAFAPAADGETKRVMYEDEGHSVDYLSGACRRTTVTTRQAGDFLTVKITPAEGGFPEAITERAWTVRIHLPAGTPQGSAMLNGERLDWDGGVARWIPGGGDADDSMPLEGADSRSLSGPVVEVEIPASPVAREQLVKIGPPDADGDGLPDAVEGSGDADHDGIPNYLDTDSDGDGQDDQTEAAAGTNPLDPAEWFRIETFEKSNTEMVKIILSGKAGRIYRIEQSPTMATDTWDMLGEPHGPLADNTQLVFEMPIAAKSRFYRVEASEP</sequence>
<evidence type="ECO:0000256" key="3">
    <source>
        <dbReference type="SAM" id="SignalP"/>
    </source>
</evidence>
<organism evidence="5 6">
    <name type="scientific">Haloferula sargassicola</name>
    <dbReference type="NCBI Taxonomy" id="490096"/>
    <lineage>
        <taxon>Bacteria</taxon>
        <taxon>Pseudomonadati</taxon>
        <taxon>Verrucomicrobiota</taxon>
        <taxon>Verrucomicrobiia</taxon>
        <taxon>Verrucomicrobiales</taxon>
        <taxon>Verrucomicrobiaceae</taxon>
        <taxon>Haloferula</taxon>
    </lineage>
</organism>
<dbReference type="PANTHER" id="PTHR43863">
    <property type="entry name" value="HYDROLASE, PUTATIVE (AFU_ORTHOLOGUE AFUA_1G03140)-RELATED"/>
    <property type="match status" value="1"/>
</dbReference>
<keyword evidence="6" id="KW-1185">Reference proteome</keyword>
<dbReference type="InterPro" id="IPR000322">
    <property type="entry name" value="Glyco_hydro_31_TIM"/>
</dbReference>
<dbReference type="Pfam" id="PF17137">
    <property type="entry name" value="DUF5110"/>
    <property type="match status" value="1"/>
</dbReference>
<dbReference type="RefSeq" id="WP_353565704.1">
    <property type="nucleotide sequence ID" value="NZ_BAABRI010000003.1"/>
</dbReference>
<evidence type="ECO:0000313" key="6">
    <source>
        <dbReference type="Proteomes" id="UP001476282"/>
    </source>
</evidence>
<dbReference type="InterPro" id="IPR017853">
    <property type="entry name" value="GH"/>
</dbReference>
<dbReference type="Proteomes" id="UP001476282">
    <property type="component" value="Unassembled WGS sequence"/>
</dbReference>
<evidence type="ECO:0000256" key="1">
    <source>
        <dbReference type="ARBA" id="ARBA00007806"/>
    </source>
</evidence>
<dbReference type="SUPFAM" id="SSF56988">
    <property type="entry name" value="Anthrax protective antigen"/>
    <property type="match status" value="1"/>
</dbReference>